<dbReference type="Proteomes" id="UP000276215">
    <property type="component" value="Unassembled WGS sequence"/>
</dbReference>
<sequence>HKPFLNSKTKQKRLLWYHQRQRWIIEDWWQKFYSDEVKVEIGMVGGFDYVWHKPGTEM</sequence>
<evidence type="ECO:0008006" key="3">
    <source>
        <dbReference type="Google" id="ProtNLM"/>
    </source>
</evidence>
<dbReference type="InterPro" id="IPR036397">
    <property type="entry name" value="RNaseH_sf"/>
</dbReference>
<dbReference type="EMBL" id="ML120361">
    <property type="protein sequence ID" value="RPB03845.1"/>
    <property type="molecule type" value="Genomic_DNA"/>
</dbReference>
<dbReference type="GO" id="GO:0003676">
    <property type="term" value="F:nucleic acid binding"/>
    <property type="evidence" value="ECO:0007669"/>
    <property type="project" value="InterPro"/>
</dbReference>
<proteinExistence type="predicted"/>
<protein>
    <recommendedName>
        <fullName evidence="3">Transposase Tc1-like domain-containing protein</fullName>
    </recommendedName>
</protein>
<feature type="non-terminal residue" evidence="1">
    <location>
        <position position="1"/>
    </location>
</feature>
<accession>A0A3N4KD36</accession>
<dbReference type="Gene3D" id="3.30.420.10">
    <property type="entry name" value="Ribonuclease H-like superfamily/Ribonuclease H"/>
    <property type="match status" value="1"/>
</dbReference>
<evidence type="ECO:0000313" key="2">
    <source>
        <dbReference type="Proteomes" id="UP000276215"/>
    </source>
</evidence>
<keyword evidence="2" id="KW-1185">Reference proteome</keyword>
<evidence type="ECO:0000313" key="1">
    <source>
        <dbReference type="EMBL" id="RPB03845.1"/>
    </source>
</evidence>
<dbReference type="AlphaFoldDB" id="A0A3N4KD36"/>
<name>A0A3N4KD36_9PEZI</name>
<reference evidence="1 2" key="1">
    <citation type="journal article" date="2018" name="Nat. Ecol. Evol.">
        <title>Pezizomycetes genomes reveal the molecular basis of ectomycorrhizal truffle lifestyle.</title>
        <authorList>
            <person name="Murat C."/>
            <person name="Payen T."/>
            <person name="Noel B."/>
            <person name="Kuo A."/>
            <person name="Morin E."/>
            <person name="Chen J."/>
            <person name="Kohler A."/>
            <person name="Krizsan K."/>
            <person name="Balestrini R."/>
            <person name="Da Silva C."/>
            <person name="Montanini B."/>
            <person name="Hainaut M."/>
            <person name="Levati E."/>
            <person name="Barry K.W."/>
            <person name="Belfiori B."/>
            <person name="Cichocki N."/>
            <person name="Clum A."/>
            <person name="Dockter R.B."/>
            <person name="Fauchery L."/>
            <person name="Guy J."/>
            <person name="Iotti M."/>
            <person name="Le Tacon F."/>
            <person name="Lindquist E.A."/>
            <person name="Lipzen A."/>
            <person name="Malagnac F."/>
            <person name="Mello A."/>
            <person name="Molinier V."/>
            <person name="Miyauchi S."/>
            <person name="Poulain J."/>
            <person name="Riccioni C."/>
            <person name="Rubini A."/>
            <person name="Sitrit Y."/>
            <person name="Splivallo R."/>
            <person name="Traeger S."/>
            <person name="Wang M."/>
            <person name="Zifcakova L."/>
            <person name="Wipf D."/>
            <person name="Zambonelli A."/>
            <person name="Paolocci F."/>
            <person name="Nowrousian M."/>
            <person name="Ottonello S."/>
            <person name="Baldrian P."/>
            <person name="Spatafora J.W."/>
            <person name="Henrissat B."/>
            <person name="Nagy L.G."/>
            <person name="Aury J.M."/>
            <person name="Wincker P."/>
            <person name="Grigoriev I.V."/>
            <person name="Bonfante P."/>
            <person name="Martin F.M."/>
        </authorList>
    </citation>
    <scope>NUCLEOTIDE SEQUENCE [LARGE SCALE GENOMIC DNA]</scope>
    <source>
        <strain evidence="1 2">120613-1</strain>
    </source>
</reference>
<gene>
    <name evidence="1" type="ORF">L873DRAFT_1669100</name>
</gene>
<organism evidence="1 2">
    <name type="scientific">Choiromyces venosus 120613-1</name>
    <dbReference type="NCBI Taxonomy" id="1336337"/>
    <lineage>
        <taxon>Eukaryota</taxon>
        <taxon>Fungi</taxon>
        <taxon>Dikarya</taxon>
        <taxon>Ascomycota</taxon>
        <taxon>Pezizomycotina</taxon>
        <taxon>Pezizomycetes</taxon>
        <taxon>Pezizales</taxon>
        <taxon>Tuberaceae</taxon>
        <taxon>Choiromyces</taxon>
    </lineage>
</organism>